<organism evidence="2 3">
    <name type="scientific">Xanthomonas oryzae pv. leersiae</name>
    <dbReference type="NCBI Taxonomy" id="3112258"/>
    <lineage>
        <taxon>Bacteria</taxon>
        <taxon>Pseudomonadati</taxon>
        <taxon>Pseudomonadota</taxon>
        <taxon>Gammaproteobacteria</taxon>
        <taxon>Lysobacterales</taxon>
        <taxon>Lysobacteraceae</taxon>
        <taxon>Xanthomonas</taxon>
    </lineage>
</organism>
<name>A0AAJ6GVG0_9XANT</name>
<dbReference type="AlphaFoldDB" id="A0AAJ6GVG0"/>
<protein>
    <submittedName>
        <fullName evidence="2">Uncharacterized protein</fullName>
    </submittedName>
</protein>
<evidence type="ECO:0000313" key="3">
    <source>
        <dbReference type="Proteomes" id="UP001228059"/>
    </source>
</evidence>
<evidence type="ECO:0000256" key="1">
    <source>
        <dbReference type="SAM" id="MobiDB-lite"/>
    </source>
</evidence>
<gene>
    <name evidence="2" type="ORF">QN060_00385</name>
</gene>
<proteinExistence type="predicted"/>
<dbReference type="EMBL" id="CP127225">
    <property type="protein sequence ID" value="WIX08737.1"/>
    <property type="molecule type" value="Genomic_DNA"/>
</dbReference>
<dbReference type="RefSeq" id="WP_243735473.1">
    <property type="nucleotide sequence ID" value="NZ_CP127225.1"/>
</dbReference>
<sequence>MPHLDQQLLGADDLAGTLGQRDQHFHHARFQRDGLAVVDQRQPLRLHQQWPKAEPRNRAQLRDALASKRHR</sequence>
<dbReference type="Proteomes" id="UP001228059">
    <property type="component" value="Chromosome"/>
</dbReference>
<accession>A0AAJ6GVG0</accession>
<evidence type="ECO:0000313" key="2">
    <source>
        <dbReference type="EMBL" id="WIX08737.1"/>
    </source>
</evidence>
<feature type="region of interest" description="Disordered" evidence="1">
    <location>
        <begin position="46"/>
        <end position="71"/>
    </location>
</feature>
<reference evidence="2 3" key="1">
    <citation type="submission" date="2023-05" db="EMBL/GenBank/DDBJ databases">
        <title>Complete Genome Resource of Xanthomonas oryzae pv. leersiae Strain YNJC Isolated From Plateau Japonica Rice in Southwest China.</title>
        <authorList>
            <person name="Aa X."/>
            <person name="Mei L."/>
            <person name="Liu P."/>
            <person name="Yang Y."/>
            <person name="Tang C."/>
            <person name="Zhang F."/>
            <person name="Dong C."/>
            <person name="Wang B."/>
            <person name="Chen X."/>
            <person name="Dai L."/>
        </authorList>
    </citation>
    <scope>NUCLEOTIDE SEQUENCE [LARGE SCALE GENOMIC DNA]</scope>
    <source>
        <strain evidence="2 3">YNJC</strain>
    </source>
</reference>